<dbReference type="EMBL" id="HBUF01453924">
    <property type="protein sequence ID" value="CAG6743796.1"/>
    <property type="molecule type" value="Transcribed_RNA"/>
</dbReference>
<keyword evidence="2" id="KW-0732">Signal</keyword>
<name>A0A8D8ZCS6_9HEMI</name>
<feature type="region of interest" description="Disordered" evidence="1">
    <location>
        <begin position="53"/>
        <end position="130"/>
    </location>
</feature>
<organism evidence="3">
    <name type="scientific">Cacopsylla melanoneura</name>
    <dbReference type="NCBI Taxonomy" id="428564"/>
    <lineage>
        <taxon>Eukaryota</taxon>
        <taxon>Metazoa</taxon>
        <taxon>Ecdysozoa</taxon>
        <taxon>Arthropoda</taxon>
        <taxon>Hexapoda</taxon>
        <taxon>Insecta</taxon>
        <taxon>Pterygota</taxon>
        <taxon>Neoptera</taxon>
        <taxon>Paraneoptera</taxon>
        <taxon>Hemiptera</taxon>
        <taxon>Sternorrhyncha</taxon>
        <taxon>Psylloidea</taxon>
        <taxon>Psyllidae</taxon>
        <taxon>Psyllinae</taxon>
        <taxon>Cacopsylla</taxon>
    </lineage>
</organism>
<sequence>MGAFTLYYFLPLSFAILPSIILLVHSETHVPIIEEANVPSITPVINPDVIQNDASIPGELDNRTKSSNNSDGIRDGTVNASKVKGTNNTSNSDVLEGGMNNNLTTNGNNETKLEDTLENNGQQTTNNETIQTESNAVNVTKDIPLLEIDPNNISMIDGIQYFNISKNAERRSNVSDHRPKIKHNQANSNVKKFTIQDTFDILKDFEDQVSSDYFNSKATRVNLK</sequence>
<accession>A0A8D8ZCS6</accession>
<feature type="chain" id="PRO_5034801133" evidence="2">
    <location>
        <begin position="27"/>
        <end position="224"/>
    </location>
</feature>
<proteinExistence type="predicted"/>
<feature type="compositionally biased region" description="Low complexity" evidence="1">
    <location>
        <begin position="95"/>
        <end position="110"/>
    </location>
</feature>
<protein>
    <submittedName>
        <fullName evidence="3">Uncharacterized protein</fullName>
    </submittedName>
</protein>
<evidence type="ECO:0000256" key="1">
    <source>
        <dbReference type="SAM" id="MobiDB-lite"/>
    </source>
</evidence>
<dbReference type="AlphaFoldDB" id="A0A8D8ZCS6"/>
<feature type="compositionally biased region" description="Low complexity" evidence="1">
    <location>
        <begin position="118"/>
        <end position="130"/>
    </location>
</feature>
<feature type="compositionally biased region" description="Polar residues" evidence="1">
    <location>
        <begin position="78"/>
        <end position="93"/>
    </location>
</feature>
<evidence type="ECO:0000256" key="2">
    <source>
        <dbReference type="SAM" id="SignalP"/>
    </source>
</evidence>
<reference evidence="3" key="1">
    <citation type="submission" date="2021-05" db="EMBL/GenBank/DDBJ databases">
        <authorList>
            <person name="Alioto T."/>
            <person name="Alioto T."/>
            <person name="Gomez Garrido J."/>
        </authorList>
    </citation>
    <scope>NUCLEOTIDE SEQUENCE</scope>
</reference>
<feature type="signal peptide" evidence="2">
    <location>
        <begin position="1"/>
        <end position="26"/>
    </location>
</feature>
<evidence type="ECO:0000313" key="3">
    <source>
        <dbReference type="EMBL" id="CAG6743796.1"/>
    </source>
</evidence>